<dbReference type="RefSeq" id="YP_009206553.1">
    <property type="nucleotide sequence ID" value="NC_028887.1"/>
</dbReference>
<protein>
    <submittedName>
        <fullName evidence="1">Uncharacterized protein</fullName>
    </submittedName>
</protein>
<evidence type="ECO:0000313" key="1">
    <source>
        <dbReference type="EMBL" id="ALA13368.1"/>
    </source>
</evidence>
<organism evidence="1 2">
    <name type="scientific">Bacillus phage AvesoBmore</name>
    <dbReference type="NCBI Taxonomy" id="1698451"/>
    <lineage>
        <taxon>Viruses</taxon>
        <taxon>Duplodnaviria</taxon>
        <taxon>Heunggongvirae</taxon>
        <taxon>Uroviricota</taxon>
        <taxon>Caudoviricetes</taxon>
        <taxon>Herelleviridae</taxon>
        <taxon>Bastillevirinae</taxon>
        <taxon>Bequatrovirus</taxon>
        <taxon>Bequatrovirus avesobmore</taxon>
    </lineage>
</organism>
<dbReference type="Proteomes" id="UP000204647">
    <property type="component" value="Segment"/>
</dbReference>
<sequence>MFISETRHIFAESKVTKMRIERWIYEVKYTLKDCPMLTRTLPDLYEEEVIAEIEAEKLKLELGDTYAVVKVVPRKLVSNEYRYGGRWA</sequence>
<dbReference type="GeneID" id="26632961"/>
<dbReference type="EMBL" id="KT307976">
    <property type="protein sequence ID" value="ALA13368.1"/>
    <property type="molecule type" value="Genomic_DNA"/>
</dbReference>
<dbReference type="KEGG" id="vg:26632961"/>
<evidence type="ECO:0000313" key="2">
    <source>
        <dbReference type="Proteomes" id="UP000204647"/>
    </source>
</evidence>
<accession>A0A0K2D0W9</accession>
<proteinExistence type="predicted"/>
<name>A0A0K2D0W9_9CAUD</name>
<gene>
    <name evidence="1" type="ORF">AVESOBMORE_198</name>
</gene>
<keyword evidence="2" id="KW-1185">Reference proteome</keyword>
<reference evidence="1 2" key="1">
    <citation type="journal article" date="2015" name="Genome Announc.">
        <title>Genome Sequences of Two Bacillus cereus Group Bacteriophages, Eyuki and AvesoBmore.</title>
        <authorList>
            <person name="Erill I."/>
            <person name="Caruso S.M."/>
        </authorList>
    </citation>
    <scope>NUCLEOTIDE SEQUENCE [LARGE SCALE GENOMIC DNA]</scope>
</reference>
<dbReference type="OrthoDB" id="28124at10239"/>